<proteinExistence type="predicted"/>
<dbReference type="EMBL" id="JAGGJV010000004">
    <property type="protein sequence ID" value="MBP1858906.1"/>
    <property type="molecule type" value="Genomic_DNA"/>
</dbReference>
<name>A0ABS4EM51_9HYPH</name>
<organism evidence="1 2">
    <name type="scientific">Rhizobium herbae</name>
    <dbReference type="NCBI Taxonomy" id="508661"/>
    <lineage>
        <taxon>Bacteria</taxon>
        <taxon>Pseudomonadati</taxon>
        <taxon>Pseudomonadota</taxon>
        <taxon>Alphaproteobacteria</taxon>
        <taxon>Hyphomicrobiales</taxon>
        <taxon>Rhizobiaceae</taxon>
        <taxon>Rhizobium/Agrobacterium group</taxon>
        <taxon>Rhizobium</taxon>
    </lineage>
</organism>
<evidence type="ECO:0000313" key="2">
    <source>
        <dbReference type="Proteomes" id="UP000823786"/>
    </source>
</evidence>
<sequence length="44" mass="5382">MKVPDEIDTQRAREILEEIRRRRLGTNSSPKTERQYLERLLDIR</sequence>
<protein>
    <recommendedName>
        <fullName evidence="3">DUF3072 domain-containing protein</fullName>
    </recommendedName>
</protein>
<accession>A0ABS4EM51</accession>
<dbReference type="Pfam" id="PF13779">
    <property type="entry name" value="DUF4175"/>
    <property type="match status" value="1"/>
</dbReference>
<dbReference type="InterPro" id="IPR012683">
    <property type="entry name" value="CHP02302_TM"/>
</dbReference>
<evidence type="ECO:0000313" key="1">
    <source>
        <dbReference type="EMBL" id="MBP1858906.1"/>
    </source>
</evidence>
<dbReference type="Proteomes" id="UP000823786">
    <property type="component" value="Unassembled WGS sequence"/>
</dbReference>
<reference evidence="1 2" key="1">
    <citation type="submission" date="2021-03" db="EMBL/GenBank/DDBJ databases">
        <title>Genomic Encyclopedia of Type Strains, Phase IV (KMG-IV): sequencing the most valuable type-strain genomes for metagenomic binning, comparative biology and taxonomic classification.</title>
        <authorList>
            <person name="Goeker M."/>
        </authorList>
    </citation>
    <scope>NUCLEOTIDE SEQUENCE [LARGE SCALE GENOMIC DNA]</scope>
    <source>
        <strain evidence="1 2">DSM 26427</strain>
    </source>
</reference>
<evidence type="ECO:0008006" key="3">
    <source>
        <dbReference type="Google" id="ProtNLM"/>
    </source>
</evidence>
<comment type="caution">
    <text evidence="1">The sequence shown here is derived from an EMBL/GenBank/DDBJ whole genome shotgun (WGS) entry which is preliminary data.</text>
</comment>
<gene>
    <name evidence="1" type="ORF">J2Z75_002418</name>
</gene>
<keyword evidence="2" id="KW-1185">Reference proteome</keyword>